<feature type="region of interest" description="Disordered" evidence="1">
    <location>
        <begin position="37"/>
        <end position="58"/>
    </location>
</feature>
<feature type="transmembrane region" description="Helical" evidence="2">
    <location>
        <begin position="12"/>
        <end position="29"/>
    </location>
</feature>
<feature type="compositionally biased region" description="Pro residues" evidence="1">
    <location>
        <begin position="44"/>
        <end position="58"/>
    </location>
</feature>
<evidence type="ECO:0000256" key="1">
    <source>
        <dbReference type="SAM" id="MobiDB-lite"/>
    </source>
</evidence>
<evidence type="ECO:0000313" key="4">
    <source>
        <dbReference type="Proteomes" id="UP001500665"/>
    </source>
</evidence>
<dbReference type="RefSeq" id="WP_344244641.1">
    <property type="nucleotide sequence ID" value="NZ_BAAAHH010000033.1"/>
</dbReference>
<comment type="caution">
    <text evidence="3">The sequence shown here is derived from an EMBL/GenBank/DDBJ whole genome shotgun (WGS) entry which is preliminary data.</text>
</comment>
<keyword evidence="2" id="KW-0472">Membrane</keyword>
<dbReference type="EMBL" id="BAAAHH010000033">
    <property type="protein sequence ID" value="GAA0964128.1"/>
    <property type="molecule type" value="Genomic_DNA"/>
</dbReference>
<gene>
    <name evidence="3" type="ORF">GCM10009550_61300</name>
</gene>
<protein>
    <recommendedName>
        <fullName evidence="5">Mce-associated membrane protein</fullName>
    </recommendedName>
</protein>
<name>A0ABN1RUG1_9ACTN</name>
<keyword evidence="2" id="KW-1133">Transmembrane helix</keyword>
<organism evidence="3 4">
    <name type="scientific">Actinocorallia libanotica</name>
    <dbReference type="NCBI Taxonomy" id="46162"/>
    <lineage>
        <taxon>Bacteria</taxon>
        <taxon>Bacillati</taxon>
        <taxon>Actinomycetota</taxon>
        <taxon>Actinomycetes</taxon>
        <taxon>Streptosporangiales</taxon>
        <taxon>Thermomonosporaceae</taxon>
        <taxon>Actinocorallia</taxon>
    </lineage>
</organism>
<keyword evidence="2" id="KW-0812">Transmembrane</keyword>
<accession>A0ABN1RUG1</accession>
<keyword evidence="4" id="KW-1185">Reference proteome</keyword>
<evidence type="ECO:0008006" key="5">
    <source>
        <dbReference type="Google" id="ProtNLM"/>
    </source>
</evidence>
<evidence type="ECO:0000256" key="2">
    <source>
        <dbReference type="SAM" id="Phobius"/>
    </source>
</evidence>
<sequence length="211" mass="23081">MNLNDDRRRRMLFAGIAVVLVLAGLWLWWPRPDTDPVERDAAPAGPPPATAPATPPPGIDELVDPEGFDVYRLLPFSREDFATAATTAQQFVSRYGTYRYDEEPQTYLDRLRPLVNDQVHDDLLAAASTPGILEQRRTDQTVAEGSASLNSIRTIGDTSITFLVTGIQQITEAGTTGRDSEQWAVTVQNTGGSWRVYSFGPADVGQDGETG</sequence>
<reference evidence="3 4" key="1">
    <citation type="journal article" date="2019" name="Int. J. Syst. Evol. Microbiol.">
        <title>The Global Catalogue of Microorganisms (GCM) 10K type strain sequencing project: providing services to taxonomists for standard genome sequencing and annotation.</title>
        <authorList>
            <consortium name="The Broad Institute Genomics Platform"/>
            <consortium name="The Broad Institute Genome Sequencing Center for Infectious Disease"/>
            <person name="Wu L."/>
            <person name="Ma J."/>
        </authorList>
    </citation>
    <scope>NUCLEOTIDE SEQUENCE [LARGE SCALE GENOMIC DNA]</scope>
    <source>
        <strain evidence="3 4">JCM 10696</strain>
    </source>
</reference>
<evidence type="ECO:0000313" key="3">
    <source>
        <dbReference type="EMBL" id="GAA0964128.1"/>
    </source>
</evidence>
<dbReference type="Proteomes" id="UP001500665">
    <property type="component" value="Unassembled WGS sequence"/>
</dbReference>
<proteinExistence type="predicted"/>